<dbReference type="Pfam" id="PF16985">
    <property type="entry name" value="DUF5086"/>
    <property type="match status" value="1"/>
</dbReference>
<name>A0A3E1B0E7_RHILT</name>
<reference evidence="2 3" key="1">
    <citation type="submission" date="2017-03" db="EMBL/GenBank/DDBJ databases">
        <title>Genome analysis of Rhizobial strains effectives or ineffectives for nitrogen fixation isolated from bean seeds.</title>
        <authorList>
            <person name="Peralta H."/>
            <person name="Aguilar-Vera A."/>
            <person name="Mora Y."/>
            <person name="Vargas-Lagunas C."/>
            <person name="Girard L."/>
            <person name="Mora J."/>
        </authorList>
    </citation>
    <scope>NUCLEOTIDE SEQUENCE [LARGE SCALE GENOMIC DNA]</scope>
    <source>
        <strain evidence="2 3">CCGM5</strain>
    </source>
</reference>
<evidence type="ECO:0000313" key="3">
    <source>
        <dbReference type="Proteomes" id="UP000256748"/>
    </source>
</evidence>
<feature type="signal peptide" evidence="1">
    <location>
        <begin position="1"/>
        <end position="29"/>
    </location>
</feature>
<proteinExistence type="predicted"/>
<gene>
    <name evidence="2" type="ORF">B5K10_29815</name>
</gene>
<organism evidence="2 3">
    <name type="scientific">Rhizobium leguminosarum bv. trifolii</name>
    <dbReference type="NCBI Taxonomy" id="386"/>
    <lineage>
        <taxon>Bacteria</taxon>
        <taxon>Pseudomonadati</taxon>
        <taxon>Pseudomonadota</taxon>
        <taxon>Alphaproteobacteria</taxon>
        <taxon>Hyphomicrobiales</taxon>
        <taxon>Rhizobiaceae</taxon>
        <taxon>Rhizobium/Agrobacterium group</taxon>
        <taxon>Rhizobium</taxon>
    </lineage>
</organism>
<dbReference type="InterPro" id="IPR031561">
    <property type="entry name" value="DUF5086"/>
</dbReference>
<feature type="chain" id="PRO_5017563772" evidence="1">
    <location>
        <begin position="30"/>
        <end position="150"/>
    </location>
</feature>
<accession>A0A3E1B0E7</accession>
<dbReference type="InterPro" id="IPR044935">
    <property type="entry name" value="DUF5086_sf"/>
</dbReference>
<comment type="caution">
    <text evidence="2">The sequence shown here is derived from an EMBL/GenBank/DDBJ whole genome shotgun (WGS) entry which is preliminary data.</text>
</comment>
<dbReference type="Proteomes" id="UP000256748">
    <property type="component" value="Unassembled WGS sequence"/>
</dbReference>
<evidence type="ECO:0000313" key="2">
    <source>
        <dbReference type="EMBL" id="RFB83206.1"/>
    </source>
</evidence>
<evidence type="ECO:0000256" key="1">
    <source>
        <dbReference type="SAM" id="SignalP"/>
    </source>
</evidence>
<dbReference type="RefSeq" id="WP_116276149.1">
    <property type="nucleotide sequence ID" value="NZ_KZ859530.1"/>
</dbReference>
<dbReference type="Gene3D" id="3.90.70.190">
    <property type="entry name" value="Domain of unknown function (DUF5086)"/>
    <property type="match status" value="1"/>
</dbReference>
<protein>
    <submittedName>
        <fullName evidence="2">DUF5086 domain-containing protein</fullName>
    </submittedName>
</protein>
<dbReference type="AlphaFoldDB" id="A0A3E1B0E7"/>
<sequence length="150" mass="16645">MASARMRTGLGAVLAAASALLGGSVLAHAEAAKPPAASTVILSLSPRTVRWATVYKVPDTAGHDPYYHVEVIEEERHTPPWQFKRLAVHIVVTSEALERSRLEQKAKTYIYKDIEFRIAYQAWRELSQAQREAVVCRTAILECIGEPDSM</sequence>
<keyword evidence="1" id="KW-0732">Signal</keyword>
<dbReference type="EMBL" id="NAOO01000044">
    <property type="protein sequence ID" value="RFB83206.1"/>
    <property type="molecule type" value="Genomic_DNA"/>
</dbReference>